<gene>
    <name evidence="2" type="ORF">INR99_01530</name>
</gene>
<dbReference type="InterPro" id="IPR016181">
    <property type="entry name" value="Acyl_CoA_acyltransferase"/>
</dbReference>
<accession>A0A8J7KCR4</accession>
<sequence>MTPTTISPQPHDRIDMSIPRQLHSQRLVLREFRHEDWPFLHAHYRDGACTRFTFRRALSEGESWRAMASMAGHWALRGYGPYALEVRSTGQVIGAAGLWYPNDWPAPEIKWLLAREFWGQGYASEAVRAIQQMARASLPELQLISFINAENQPSIRLALAVGASFEQEVAFRGSPWHIYRHPR</sequence>
<reference evidence="2 3" key="1">
    <citation type="submission" date="2020-10" db="EMBL/GenBank/DDBJ databases">
        <title>The genome sequence of Chitinilyticum litopenaei 4Y14.</title>
        <authorList>
            <person name="Liu Y."/>
        </authorList>
    </citation>
    <scope>NUCLEOTIDE SEQUENCE [LARGE SCALE GENOMIC DNA]</scope>
    <source>
        <strain evidence="2 3">4Y14</strain>
    </source>
</reference>
<dbReference type="InterPro" id="IPR051531">
    <property type="entry name" value="N-acetyltransferase"/>
</dbReference>
<dbReference type="Proteomes" id="UP000604481">
    <property type="component" value="Unassembled WGS sequence"/>
</dbReference>
<dbReference type="RefSeq" id="WP_194114522.1">
    <property type="nucleotide sequence ID" value="NZ_JADFUA010000001.1"/>
</dbReference>
<comment type="caution">
    <text evidence="2">The sequence shown here is derived from an EMBL/GenBank/DDBJ whole genome shotgun (WGS) entry which is preliminary data.</text>
</comment>
<dbReference type="AlphaFoldDB" id="A0A8J7KCR4"/>
<evidence type="ECO:0000259" key="1">
    <source>
        <dbReference type="PROSITE" id="PS51186"/>
    </source>
</evidence>
<feature type="domain" description="N-acetyltransferase" evidence="1">
    <location>
        <begin position="27"/>
        <end position="183"/>
    </location>
</feature>
<dbReference type="Pfam" id="PF13302">
    <property type="entry name" value="Acetyltransf_3"/>
    <property type="match status" value="1"/>
</dbReference>
<proteinExistence type="predicted"/>
<dbReference type="GO" id="GO:0016747">
    <property type="term" value="F:acyltransferase activity, transferring groups other than amino-acyl groups"/>
    <property type="evidence" value="ECO:0007669"/>
    <property type="project" value="InterPro"/>
</dbReference>
<dbReference type="PANTHER" id="PTHR43792:SF1">
    <property type="entry name" value="N-ACETYLTRANSFERASE DOMAIN-CONTAINING PROTEIN"/>
    <property type="match status" value="1"/>
</dbReference>
<protein>
    <submittedName>
        <fullName evidence="2">GNAT family N-acetyltransferase</fullName>
    </submittedName>
</protein>
<keyword evidence="3" id="KW-1185">Reference proteome</keyword>
<name>A0A8J7KCR4_9NEIS</name>
<evidence type="ECO:0000313" key="3">
    <source>
        <dbReference type="Proteomes" id="UP000604481"/>
    </source>
</evidence>
<dbReference type="Gene3D" id="3.40.630.30">
    <property type="match status" value="1"/>
</dbReference>
<organism evidence="2 3">
    <name type="scientific">Chitinilyticum piscinae</name>
    <dbReference type="NCBI Taxonomy" id="2866724"/>
    <lineage>
        <taxon>Bacteria</taxon>
        <taxon>Pseudomonadati</taxon>
        <taxon>Pseudomonadota</taxon>
        <taxon>Betaproteobacteria</taxon>
        <taxon>Neisseriales</taxon>
        <taxon>Chitinibacteraceae</taxon>
        <taxon>Chitinilyticum</taxon>
    </lineage>
</organism>
<dbReference type="EMBL" id="JADFUA010000001">
    <property type="protein sequence ID" value="MBE9608019.1"/>
    <property type="molecule type" value="Genomic_DNA"/>
</dbReference>
<dbReference type="PROSITE" id="PS51186">
    <property type="entry name" value="GNAT"/>
    <property type="match status" value="1"/>
</dbReference>
<evidence type="ECO:0000313" key="2">
    <source>
        <dbReference type="EMBL" id="MBE9608019.1"/>
    </source>
</evidence>
<dbReference type="SUPFAM" id="SSF55729">
    <property type="entry name" value="Acyl-CoA N-acyltransferases (Nat)"/>
    <property type="match status" value="1"/>
</dbReference>
<dbReference type="PANTHER" id="PTHR43792">
    <property type="entry name" value="GNAT FAMILY, PUTATIVE (AFU_ORTHOLOGUE AFUA_3G00765)-RELATED-RELATED"/>
    <property type="match status" value="1"/>
</dbReference>
<dbReference type="InterPro" id="IPR000182">
    <property type="entry name" value="GNAT_dom"/>
</dbReference>